<evidence type="ECO:0000256" key="6">
    <source>
        <dbReference type="ARBA" id="ARBA00023004"/>
    </source>
</evidence>
<dbReference type="Pfam" id="PF00067">
    <property type="entry name" value="p450"/>
    <property type="match status" value="1"/>
</dbReference>
<keyword evidence="7 9" id="KW-0503">Monooxygenase</keyword>
<keyword evidence="6 8" id="KW-0408">Iron</keyword>
<keyword evidence="4 8" id="KW-0479">Metal-binding</keyword>
<name>A0AAW0YA66_CHEQU</name>
<evidence type="ECO:0000256" key="7">
    <source>
        <dbReference type="ARBA" id="ARBA00023033"/>
    </source>
</evidence>
<dbReference type="PRINTS" id="PR00463">
    <property type="entry name" value="EP450I"/>
</dbReference>
<dbReference type="CDD" id="cd11054">
    <property type="entry name" value="CYP24A1-like"/>
    <property type="match status" value="1"/>
</dbReference>
<dbReference type="PANTHER" id="PTHR24279">
    <property type="entry name" value="CYTOCHROME P450"/>
    <property type="match status" value="1"/>
</dbReference>
<dbReference type="InterPro" id="IPR001128">
    <property type="entry name" value="Cyt_P450"/>
</dbReference>
<dbReference type="InterPro" id="IPR017972">
    <property type="entry name" value="Cyt_P450_CS"/>
</dbReference>
<evidence type="ECO:0000256" key="10">
    <source>
        <dbReference type="SAM" id="MobiDB-lite"/>
    </source>
</evidence>
<dbReference type="InterPro" id="IPR050479">
    <property type="entry name" value="CYP11_CYP27_families"/>
</dbReference>
<evidence type="ECO:0000256" key="8">
    <source>
        <dbReference type="PIRSR" id="PIRSR602401-1"/>
    </source>
</evidence>
<sequence length="601" mass="67146">MRSALSVNLMRQVLDKSVRESGRSWCFGYFFALPYTVAATCSGLKKLSYAAGKNITKTTTNSATDIVLTKSLSQSHDQFTSSVSIGRQSREVPRPFSSIPGPRPLPLIGNKFLFTSLGGYPLERFLDSAMKLHEKYGPIVRISKLAGKLDMVMVFQPEDTKKIFQAEGQYPVRPGLDILQHYRATRPHWFSSPGLVPGNGPEWRRLRSAVHSVLRPEVVSRYREAQNQVAVDLVRYLRETCSPVHGRNDDCVVQDLLPLLYHYTLEAVGVVTLGTRLGCLEHVHTAHTARADVIIKANEDTLELLGKSFFTPPLYKVFPTRSYQRLARAQDTITRIVQEEVYLRHRERAVDPQAFATKHPLLDSLLSNPNLNPSDVFLLLVEMFQGGIDATATTLGFCVYFLAREQRIQDLLLQEVKDVDPITHSLQGLAYLRAAVQETLRLRPSASSRSRVIQEDAVFSGYLVPAGTYVTSPPVVACCDPEVFPEPEVFRPERWLSRSSATALEPAPSLDEPVTRGAGGEPSRRKVHPYTIVAFGHGARMCPGRRLAEQEIKLALIQLVKSFKMEVESSTGGDTIGQIMRLNMMPDKPFAIRFTPRNTGQ</sequence>
<gene>
    <name evidence="11" type="ORF">OTU49_000465</name>
</gene>
<dbReference type="InterPro" id="IPR036396">
    <property type="entry name" value="Cyt_P450_sf"/>
</dbReference>
<evidence type="ECO:0000313" key="12">
    <source>
        <dbReference type="Proteomes" id="UP001445076"/>
    </source>
</evidence>
<evidence type="ECO:0000256" key="4">
    <source>
        <dbReference type="ARBA" id="ARBA00022723"/>
    </source>
</evidence>
<evidence type="ECO:0008006" key="13">
    <source>
        <dbReference type="Google" id="ProtNLM"/>
    </source>
</evidence>
<dbReference type="PANTHER" id="PTHR24279:SF120">
    <property type="entry name" value="CYTOCHROME P450"/>
    <property type="match status" value="1"/>
</dbReference>
<evidence type="ECO:0000256" key="9">
    <source>
        <dbReference type="RuleBase" id="RU000461"/>
    </source>
</evidence>
<feature type="region of interest" description="Disordered" evidence="10">
    <location>
        <begin position="501"/>
        <end position="524"/>
    </location>
</feature>
<evidence type="ECO:0000313" key="11">
    <source>
        <dbReference type="EMBL" id="KAK8753585.1"/>
    </source>
</evidence>
<evidence type="ECO:0000256" key="2">
    <source>
        <dbReference type="ARBA" id="ARBA00010617"/>
    </source>
</evidence>
<dbReference type="GO" id="GO:0020037">
    <property type="term" value="F:heme binding"/>
    <property type="evidence" value="ECO:0007669"/>
    <property type="project" value="InterPro"/>
</dbReference>
<evidence type="ECO:0000256" key="5">
    <source>
        <dbReference type="ARBA" id="ARBA00023002"/>
    </source>
</evidence>
<comment type="caution">
    <text evidence="11">The sequence shown here is derived from an EMBL/GenBank/DDBJ whole genome shotgun (WGS) entry which is preliminary data.</text>
</comment>
<protein>
    <recommendedName>
        <fullName evidence="13">Cytochrome P450</fullName>
    </recommendedName>
</protein>
<comment type="cofactor">
    <cofactor evidence="1 8">
        <name>heme</name>
        <dbReference type="ChEBI" id="CHEBI:30413"/>
    </cofactor>
</comment>
<dbReference type="GO" id="GO:0005506">
    <property type="term" value="F:iron ion binding"/>
    <property type="evidence" value="ECO:0007669"/>
    <property type="project" value="InterPro"/>
</dbReference>
<comment type="similarity">
    <text evidence="2 9">Belongs to the cytochrome P450 family.</text>
</comment>
<dbReference type="GO" id="GO:0016705">
    <property type="term" value="F:oxidoreductase activity, acting on paired donors, with incorporation or reduction of molecular oxygen"/>
    <property type="evidence" value="ECO:0007669"/>
    <property type="project" value="InterPro"/>
</dbReference>
<proteinExistence type="inferred from homology"/>
<dbReference type="SUPFAM" id="SSF48264">
    <property type="entry name" value="Cytochrome P450"/>
    <property type="match status" value="1"/>
</dbReference>
<dbReference type="EMBL" id="JARKIK010000002">
    <property type="protein sequence ID" value="KAK8753585.1"/>
    <property type="molecule type" value="Genomic_DNA"/>
</dbReference>
<dbReference type="AlphaFoldDB" id="A0AAW0YA66"/>
<accession>A0AAW0YA66</accession>
<keyword evidence="3 8" id="KW-0349">Heme</keyword>
<reference evidence="11 12" key="1">
    <citation type="journal article" date="2024" name="BMC Genomics">
        <title>Genome assembly of redclaw crayfish (Cherax quadricarinatus) provides insights into its immune adaptation and hypoxia tolerance.</title>
        <authorList>
            <person name="Liu Z."/>
            <person name="Zheng J."/>
            <person name="Li H."/>
            <person name="Fang K."/>
            <person name="Wang S."/>
            <person name="He J."/>
            <person name="Zhou D."/>
            <person name="Weng S."/>
            <person name="Chi M."/>
            <person name="Gu Z."/>
            <person name="He J."/>
            <person name="Li F."/>
            <person name="Wang M."/>
        </authorList>
    </citation>
    <scope>NUCLEOTIDE SEQUENCE [LARGE SCALE GENOMIC DNA]</scope>
    <source>
        <strain evidence="11">ZL_2023a</strain>
    </source>
</reference>
<dbReference type="FunFam" id="1.10.630.10:FF:000006">
    <property type="entry name" value="Cytochrome P450 302a1, mitochondrial"/>
    <property type="match status" value="1"/>
</dbReference>
<keyword evidence="12" id="KW-1185">Reference proteome</keyword>
<dbReference type="Proteomes" id="UP001445076">
    <property type="component" value="Unassembled WGS sequence"/>
</dbReference>
<feature type="binding site" description="axial binding residue" evidence="8">
    <location>
        <position position="542"/>
    </location>
    <ligand>
        <name>heme</name>
        <dbReference type="ChEBI" id="CHEBI:30413"/>
    </ligand>
    <ligandPart>
        <name>Fe</name>
        <dbReference type="ChEBI" id="CHEBI:18248"/>
    </ligandPart>
</feature>
<dbReference type="PRINTS" id="PR00385">
    <property type="entry name" value="P450"/>
</dbReference>
<dbReference type="GO" id="GO:0004497">
    <property type="term" value="F:monooxygenase activity"/>
    <property type="evidence" value="ECO:0007669"/>
    <property type="project" value="UniProtKB-KW"/>
</dbReference>
<dbReference type="PROSITE" id="PS00086">
    <property type="entry name" value="CYTOCHROME_P450"/>
    <property type="match status" value="1"/>
</dbReference>
<evidence type="ECO:0000256" key="1">
    <source>
        <dbReference type="ARBA" id="ARBA00001971"/>
    </source>
</evidence>
<dbReference type="Gene3D" id="1.10.630.10">
    <property type="entry name" value="Cytochrome P450"/>
    <property type="match status" value="1"/>
</dbReference>
<evidence type="ECO:0000256" key="3">
    <source>
        <dbReference type="ARBA" id="ARBA00022617"/>
    </source>
</evidence>
<organism evidence="11 12">
    <name type="scientific">Cherax quadricarinatus</name>
    <name type="common">Australian red claw crayfish</name>
    <dbReference type="NCBI Taxonomy" id="27406"/>
    <lineage>
        <taxon>Eukaryota</taxon>
        <taxon>Metazoa</taxon>
        <taxon>Ecdysozoa</taxon>
        <taxon>Arthropoda</taxon>
        <taxon>Crustacea</taxon>
        <taxon>Multicrustacea</taxon>
        <taxon>Malacostraca</taxon>
        <taxon>Eumalacostraca</taxon>
        <taxon>Eucarida</taxon>
        <taxon>Decapoda</taxon>
        <taxon>Pleocyemata</taxon>
        <taxon>Astacidea</taxon>
        <taxon>Parastacoidea</taxon>
        <taxon>Parastacidae</taxon>
        <taxon>Cherax</taxon>
    </lineage>
</organism>
<dbReference type="InterPro" id="IPR002401">
    <property type="entry name" value="Cyt_P450_E_grp-I"/>
</dbReference>
<keyword evidence="5 9" id="KW-0560">Oxidoreductase</keyword>